<dbReference type="Pfam" id="PF00350">
    <property type="entry name" value="Dynamin_N"/>
    <property type="match status" value="1"/>
</dbReference>
<gene>
    <name evidence="4" type="ORF">BC936DRAFT_140551</name>
</gene>
<dbReference type="GO" id="GO:0005874">
    <property type="term" value="C:microtubule"/>
    <property type="evidence" value="ECO:0007669"/>
    <property type="project" value="TreeGrafter"/>
</dbReference>
<dbReference type="InterPro" id="IPR001401">
    <property type="entry name" value="Dynamin_GTPase"/>
</dbReference>
<keyword evidence="1" id="KW-0547">Nucleotide-binding</keyword>
<dbReference type="InterPro" id="IPR022812">
    <property type="entry name" value="Dynamin"/>
</dbReference>
<keyword evidence="2" id="KW-0342">GTP-binding</keyword>
<dbReference type="OrthoDB" id="5061070at2759"/>
<evidence type="ECO:0000313" key="4">
    <source>
        <dbReference type="EMBL" id="RUP50050.1"/>
    </source>
</evidence>
<keyword evidence="5" id="KW-1185">Reference proteome</keyword>
<dbReference type="SMART" id="SM00053">
    <property type="entry name" value="DYNc"/>
    <property type="match status" value="1"/>
</dbReference>
<dbReference type="SUPFAM" id="SSF52540">
    <property type="entry name" value="P-loop containing nucleoside triphosphate hydrolases"/>
    <property type="match status" value="1"/>
</dbReference>
<accession>A0A433DGS9</accession>
<dbReference type="PANTHER" id="PTHR11566">
    <property type="entry name" value="DYNAMIN"/>
    <property type="match status" value="1"/>
</dbReference>
<dbReference type="AlphaFoldDB" id="A0A433DGS9"/>
<dbReference type="GO" id="GO:0016020">
    <property type="term" value="C:membrane"/>
    <property type="evidence" value="ECO:0007669"/>
    <property type="project" value="TreeGrafter"/>
</dbReference>
<dbReference type="Proteomes" id="UP000268093">
    <property type="component" value="Unassembled WGS sequence"/>
</dbReference>
<dbReference type="Gene3D" id="1.20.120.1240">
    <property type="entry name" value="Dynamin, middle domain"/>
    <property type="match status" value="1"/>
</dbReference>
<dbReference type="EMBL" id="RBNI01001730">
    <property type="protein sequence ID" value="RUP50050.1"/>
    <property type="molecule type" value="Genomic_DNA"/>
</dbReference>
<evidence type="ECO:0000313" key="5">
    <source>
        <dbReference type="Proteomes" id="UP000268093"/>
    </source>
</evidence>
<protein>
    <submittedName>
        <fullName evidence="4">P-loop containing nucleoside triphosphate hydrolase protein</fullName>
    </submittedName>
</protein>
<dbReference type="GO" id="GO:0008017">
    <property type="term" value="F:microtubule binding"/>
    <property type="evidence" value="ECO:0007669"/>
    <property type="project" value="TreeGrafter"/>
</dbReference>
<organism evidence="4 5">
    <name type="scientific">Jimgerdemannia flammicorona</name>
    <dbReference type="NCBI Taxonomy" id="994334"/>
    <lineage>
        <taxon>Eukaryota</taxon>
        <taxon>Fungi</taxon>
        <taxon>Fungi incertae sedis</taxon>
        <taxon>Mucoromycota</taxon>
        <taxon>Mucoromycotina</taxon>
        <taxon>Endogonomycetes</taxon>
        <taxon>Endogonales</taxon>
        <taxon>Endogonaceae</taxon>
        <taxon>Jimgerdemannia</taxon>
    </lineage>
</organism>
<evidence type="ECO:0000259" key="3">
    <source>
        <dbReference type="PROSITE" id="PS51718"/>
    </source>
</evidence>
<dbReference type="InterPro" id="IPR030381">
    <property type="entry name" value="G_DYNAMIN_dom"/>
</dbReference>
<comment type="caution">
    <text evidence="4">The sequence shown here is derived from an EMBL/GenBank/DDBJ whole genome shotgun (WGS) entry which is preliminary data.</text>
</comment>
<name>A0A433DGS9_9FUNG</name>
<dbReference type="Gene3D" id="3.40.50.300">
    <property type="entry name" value="P-loop containing nucleotide triphosphate hydrolases"/>
    <property type="match status" value="1"/>
</dbReference>
<dbReference type="CDD" id="cd08771">
    <property type="entry name" value="DLP_1"/>
    <property type="match status" value="1"/>
</dbReference>
<sequence>MEERPFGNPITNPNEVEITVRRAQKAVLNPKQDQQIYESYLFGTKSYINDAATNLLKFSKNIICIEIRGEDTLNLSLIDLPGIIRHTESKEERHLVTIIEELVQQYIANENSIVIATIACKDDIENQAIVSMAREIDPEGQRTLGVLTKPDTIEKGCHEMWVKIFKGEAHQLRLGYFLVKNPTKAELDKGISFEHARKTEMDFFSRSPWTSLSKKRMGVDNLATTLSDILLSAIRTKIPDIKQDVTSLLDKCRENLRALPDPPNLDPHLEACCLINKFVNRLQSWIDADKDSRIWQSAVETFAKFKKDIRNVGPRFGLKSGNEEGVTSRIELAELGFAYKKRKISIQDVERIYAIIDDPHDDGSAILDDGYTIVTEDQIEDLLHRSRGRQLPAGGFIPYQTLRTIVERFHGKWMVPTMECLSAVATTFATELEIAVEEVFGKYPDVAGIIW</sequence>
<dbReference type="PANTHER" id="PTHR11566:SF21">
    <property type="entry name" value="DYNAMIN RELATED PROTEIN 1, ISOFORM A"/>
    <property type="match status" value="1"/>
</dbReference>
<reference evidence="4 5" key="1">
    <citation type="journal article" date="2018" name="New Phytol.">
        <title>Phylogenomics of Endogonaceae and evolution of mycorrhizas within Mucoromycota.</title>
        <authorList>
            <person name="Chang Y."/>
            <person name="Desiro A."/>
            <person name="Na H."/>
            <person name="Sandor L."/>
            <person name="Lipzen A."/>
            <person name="Clum A."/>
            <person name="Barry K."/>
            <person name="Grigoriev I.V."/>
            <person name="Martin F.M."/>
            <person name="Stajich J.E."/>
            <person name="Smith M.E."/>
            <person name="Bonito G."/>
            <person name="Spatafora J.W."/>
        </authorList>
    </citation>
    <scope>NUCLEOTIDE SEQUENCE [LARGE SCALE GENOMIC DNA]</scope>
    <source>
        <strain evidence="4 5">GMNB39</strain>
    </source>
</reference>
<dbReference type="GO" id="GO:0003924">
    <property type="term" value="F:GTPase activity"/>
    <property type="evidence" value="ECO:0007669"/>
    <property type="project" value="InterPro"/>
</dbReference>
<dbReference type="Pfam" id="PF01031">
    <property type="entry name" value="Dynamin_M"/>
    <property type="match status" value="1"/>
</dbReference>
<dbReference type="PROSITE" id="PS51718">
    <property type="entry name" value="G_DYNAMIN_2"/>
    <property type="match status" value="1"/>
</dbReference>
<evidence type="ECO:0000256" key="2">
    <source>
        <dbReference type="ARBA" id="ARBA00023134"/>
    </source>
</evidence>
<dbReference type="InterPro" id="IPR000375">
    <property type="entry name" value="Dynamin_stalk"/>
</dbReference>
<dbReference type="InterPro" id="IPR045063">
    <property type="entry name" value="Dynamin_N"/>
</dbReference>
<keyword evidence="4" id="KW-0378">Hydrolase</keyword>
<dbReference type="InterPro" id="IPR027417">
    <property type="entry name" value="P-loop_NTPase"/>
</dbReference>
<dbReference type="GO" id="GO:0005525">
    <property type="term" value="F:GTP binding"/>
    <property type="evidence" value="ECO:0007669"/>
    <property type="project" value="InterPro"/>
</dbReference>
<dbReference type="PRINTS" id="PR00195">
    <property type="entry name" value="DYNAMIN"/>
</dbReference>
<feature type="domain" description="Dynamin-type G" evidence="3">
    <location>
        <begin position="1"/>
        <end position="239"/>
    </location>
</feature>
<proteinExistence type="predicted"/>
<dbReference type="GO" id="GO:0005737">
    <property type="term" value="C:cytoplasm"/>
    <property type="evidence" value="ECO:0007669"/>
    <property type="project" value="TreeGrafter"/>
</dbReference>
<evidence type="ECO:0000256" key="1">
    <source>
        <dbReference type="ARBA" id="ARBA00022741"/>
    </source>
</evidence>